<proteinExistence type="predicted"/>
<dbReference type="Proteomes" id="UP000244173">
    <property type="component" value="Chromosome"/>
</dbReference>
<evidence type="ECO:0000313" key="1">
    <source>
        <dbReference type="EMBL" id="AVY92625.1"/>
    </source>
</evidence>
<dbReference type="AlphaFoldDB" id="A0A2U3TGV7"/>
<organism evidence="1 2">
    <name type="scientific">Microvirgula aerodenitrificans</name>
    <dbReference type="NCBI Taxonomy" id="57480"/>
    <lineage>
        <taxon>Bacteria</taxon>
        <taxon>Pseudomonadati</taxon>
        <taxon>Pseudomonadota</taxon>
        <taxon>Betaproteobacteria</taxon>
        <taxon>Neisseriales</taxon>
        <taxon>Aquaspirillaceae</taxon>
        <taxon>Microvirgula</taxon>
    </lineage>
</organism>
<dbReference type="EMBL" id="CP028519">
    <property type="protein sequence ID" value="AVY92625.1"/>
    <property type="molecule type" value="Genomic_DNA"/>
</dbReference>
<gene>
    <name evidence="1" type="ORF">DAI18_00100</name>
</gene>
<keyword evidence="2" id="KW-1185">Reference proteome</keyword>
<accession>A0A2U3TGV7</accession>
<dbReference type="KEGG" id="maer:DAI18_00100"/>
<protein>
    <submittedName>
        <fullName evidence="1">Uncharacterized protein</fullName>
    </submittedName>
</protein>
<reference evidence="1 2" key="1">
    <citation type="submission" date="2018-04" db="EMBL/GenBank/DDBJ databases">
        <title>Denitrifier Microvirgula.</title>
        <authorList>
            <person name="Anderson E."/>
            <person name="Jang J."/>
            <person name="Ishii S."/>
        </authorList>
    </citation>
    <scope>NUCLEOTIDE SEQUENCE [LARGE SCALE GENOMIC DNA]</scope>
    <source>
        <strain evidence="1 2">BE2.4</strain>
    </source>
</reference>
<sequence>MGGLMKAELILELMGRVETPPVRLEWLMTLYAQQLESLAGRLSEEEIFQWIALGALIVDARRREGASWDTVQHLLGRLGREPMV</sequence>
<name>A0A2U3TGV7_9NEIS</name>
<evidence type="ECO:0000313" key="2">
    <source>
        <dbReference type="Proteomes" id="UP000244173"/>
    </source>
</evidence>